<evidence type="ECO:0000313" key="5">
    <source>
        <dbReference type="Proteomes" id="UP001221757"/>
    </source>
</evidence>
<keyword evidence="5" id="KW-1185">Reference proteome</keyword>
<keyword evidence="2" id="KW-0067">ATP-binding</keyword>
<comment type="caution">
    <text evidence="4">The sequence shown here is derived from an EMBL/GenBank/DDBJ whole genome shotgun (WGS) entry which is preliminary data.</text>
</comment>
<dbReference type="Pfam" id="PF07714">
    <property type="entry name" value="PK_Tyr_Ser-Thr"/>
    <property type="match status" value="1"/>
</dbReference>
<dbReference type="Proteomes" id="UP001221757">
    <property type="component" value="Unassembled WGS sequence"/>
</dbReference>
<dbReference type="InterPro" id="IPR000719">
    <property type="entry name" value="Prot_kinase_dom"/>
</dbReference>
<gene>
    <name evidence="4" type="ORF">B0H17DRAFT_52384</name>
</gene>
<evidence type="ECO:0000256" key="2">
    <source>
        <dbReference type="ARBA" id="ARBA00022840"/>
    </source>
</evidence>
<accession>A0AAD7DAK8</accession>
<sequence length="246" mass="27659">MRLQLARSRPDDNSTLLNSMSPVDAIVYNHDRRAALLTQGLSTSDRRNALDACYQRICTSLLTVLDSRDTKRAVLLLEGDRAQSFLDAIQDVLDKGSLPSARHTSQARRLILRLSEAHDQLPSSLFITGVIDYDDHPTFCGGFGDIYRASHNGSTVAVKRIRMFNASTESQRARVQFCREALVWQRLQHKYVLPLIGIDRESFPSSFCMVSPWMKHGTVLKYLIEHGRDDVDKLVGPPSPSLHAKP</sequence>
<dbReference type="PANTHER" id="PTHR44329">
    <property type="entry name" value="SERINE/THREONINE-PROTEIN KINASE TNNI3K-RELATED"/>
    <property type="match status" value="1"/>
</dbReference>
<dbReference type="PROSITE" id="PS50011">
    <property type="entry name" value="PROTEIN_KINASE_DOM"/>
    <property type="match status" value="1"/>
</dbReference>
<protein>
    <recommendedName>
        <fullName evidence="3">Protein kinase domain-containing protein</fullName>
    </recommendedName>
</protein>
<proteinExistence type="predicted"/>
<organism evidence="4 5">
    <name type="scientific">Mycena rosella</name>
    <name type="common">Pink bonnet</name>
    <name type="synonym">Agaricus rosellus</name>
    <dbReference type="NCBI Taxonomy" id="1033263"/>
    <lineage>
        <taxon>Eukaryota</taxon>
        <taxon>Fungi</taxon>
        <taxon>Dikarya</taxon>
        <taxon>Basidiomycota</taxon>
        <taxon>Agaricomycotina</taxon>
        <taxon>Agaricomycetes</taxon>
        <taxon>Agaricomycetidae</taxon>
        <taxon>Agaricales</taxon>
        <taxon>Marasmiineae</taxon>
        <taxon>Mycenaceae</taxon>
        <taxon>Mycena</taxon>
    </lineage>
</organism>
<name>A0AAD7DAK8_MYCRO</name>
<dbReference type="AlphaFoldDB" id="A0AAD7DAK8"/>
<feature type="domain" description="Protein kinase" evidence="3">
    <location>
        <begin position="132"/>
        <end position="246"/>
    </location>
</feature>
<dbReference type="EMBL" id="JARKIE010000113">
    <property type="protein sequence ID" value="KAJ7682929.1"/>
    <property type="molecule type" value="Genomic_DNA"/>
</dbReference>
<dbReference type="InterPro" id="IPR051681">
    <property type="entry name" value="Ser/Thr_Kinases-Pseudokinases"/>
</dbReference>
<keyword evidence="1" id="KW-0547">Nucleotide-binding</keyword>
<dbReference type="InterPro" id="IPR001245">
    <property type="entry name" value="Ser-Thr/Tyr_kinase_cat_dom"/>
</dbReference>
<dbReference type="SUPFAM" id="SSF56112">
    <property type="entry name" value="Protein kinase-like (PK-like)"/>
    <property type="match status" value="1"/>
</dbReference>
<dbReference type="GO" id="GO:0005524">
    <property type="term" value="F:ATP binding"/>
    <property type="evidence" value="ECO:0007669"/>
    <property type="project" value="UniProtKB-KW"/>
</dbReference>
<dbReference type="PANTHER" id="PTHR44329:SF298">
    <property type="entry name" value="MIXED LINEAGE KINASE DOMAIN-LIKE PROTEIN"/>
    <property type="match status" value="1"/>
</dbReference>
<dbReference type="GO" id="GO:0004674">
    <property type="term" value="F:protein serine/threonine kinase activity"/>
    <property type="evidence" value="ECO:0007669"/>
    <property type="project" value="TreeGrafter"/>
</dbReference>
<dbReference type="Gene3D" id="1.10.510.10">
    <property type="entry name" value="Transferase(Phosphotransferase) domain 1"/>
    <property type="match status" value="1"/>
</dbReference>
<evidence type="ECO:0000259" key="3">
    <source>
        <dbReference type="PROSITE" id="PS50011"/>
    </source>
</evidence>
<dbReference type="InterPro" id="IPR011009">
    <property type="entry name" value="Kinase-like_dom_sf"/>
</dbReference>
<evidence type="ECO:0000313" key="4">
    <source>
        <dbReference type="EMBL" id="KAJ7682929.1"/>
    </source>
</evidence>
<reference evidence="4" key="1">
    <citation type="submission" date="2023-03" db="EMBL/GenBank/DDBJ databases">
        <title>Massive genome expansion in bonnet fungi (Mycena s.s.) driven by repeated elements and novel gene families across ecological guilds.</title>
        <authorList>
            <consortium name="Lawrence Berkeley National Laboratory"/>
            <person name="Harder C.B."/>
            <person name="Miyauchi S."/>
            <person name="Viragh M."/>
            <person name="Kuo A."/>
            <person name="Thoen E."/>
            <person name="Andreopoulos B."/>
            <person name="Lu D."/>
            <person name="Skrede I."/>
            <person name="Drula E."/>
            <person name="Henrissat B."/>
            <person name="Morin E."/>
            <person name="Kohler A."/>
            <person name="Barry K."/>
            <person name="LaButti K."/>
            <person name="Morin E."/>
            <person name="Salamov A."/>
            <person name="Lipzen A."/>
            <person name="Mereny Z."/>
            <person name="Hegedus B."/>
            <person name="Baldrian P."/>
            <person name="Stursova M."/>
            <person name="Weitz H."/>
            <person name="Taylor A."/>
            <person name="Grigoriev I.V."/>
            <person name="Nagy L.G."/>
            <person name="Martin F."/>
            <person name="Kauserud H."/>
        </authorList>
    </citation>
    <scope>NUCLEOTIDE SEQUENCE</scope>
    <source>
        <strain evidence="4">CBHHK067</strain>
    </source>
</reference>
<evidence type="ECO:0000256" key="1">
    <source>
        <dbReference type="ARBA" id="ARBA00022741"/>
    </source>
</evidence>